<comment type="caution">
    <text evidence="1">The sequence shown here is derived from an EMBL/GenBank/DDBJ whole genome shotgun (WGS) entry which is preliminary data.</text>
</comment>
<reference evidence="1 2" key="1">
    <citation type="journal article" date="2022" name="New Phytol.">
        <title>Ecological generalism drives hyperdiversity of secondary metabolite gene clusters in xylarialean endophytes.</title>
        <authorList>
            <person name="Franco M.E.E."/>
            <person name="Wisecaver J.H."/>
            <person name="Arnold A.E."/>
            <person name="Ju Y.M."/>
            <person name="Slot J.C."/>
            <person name="Ahrendt S."/>
            <person name="Moore L.P."/>
            <person name="Eastman K.E."/>
            <person name="Scott K."/>
            <person name="Konkel Z."/>
            <person name="Mondo S.J."/>
            <person name="Kuo A."/>
            <person name="Hayes R.D."/>
            <person name="Haridas S."/>
            <person name="Andreopoulos B."/>
            <person name="Riley R."/>
            <person name="LaButti K."/>
            <person name="Pangilinan J."/>
            <person name="Lipzen A."/>
            <person name="Amirebrahimi M."/>
            <person name="Yan J."/>
            <person name="Adam C."/>
            <person name="Keymanesh K."/>
            <person name="Ng V."/>
            <person name="Louie K."/>
            <person name="Northen T."/>
            <person name="Drula E."/>
            <person name="Henrissat B."/>
            <person name="Hsieh H.M."/>
            <person name="Youens-Clark K."/>
            <person name="Lutzoni F."/>
            <person name="Miadlikowska J."/>
            <person name="Eastwood D.C."/>
            <person name="Hamelin R.C."/>
            <person name="Grigoriev I.V."/>
            <person name="U'Ren J.M."/>
        </authorList>
    </citation>
    <scope>NUCLEOTIDE SEQUENCE [LARGE SCALE GENOMIC DNA]</scope>
    <source>
        <strain evidence="1 2">ER1909</strain>
    </source>
</reference>
<organism evidence="1 2">
    <name type="scientific">Hypoxylon rubiginosum</name>
    <dbReference type="NCBI Taxonomy" id="110542"/>
    <lineage>
        <taxon>Eukaryota</taxon>
        <taxon>Fungi</taxon>
        <taxon>Dikarya</taxon>
        <taxon>Ascomycota</taxon>
        <taxon>Pezizomycotina</taxon>
        <taxon>Sordariomycetes</taxon>
        <taxon>Xylariomycetidae</taxon>
        <taxon>Xylariales</taxon>
        <taxon>Hypoxylaceae</taxon>
        <taxon>Hypoxylon</taxon>
    </lineage>
</organism>
<evidence type="ECO:0000313" key="2">
    <source>
        <dbReference type="Proteomes" id="UP001497680"/>
    </source>
</evidence>
<gene>
    <name evidence="1" type="ORF">F4821DRAFT_243679</name>
</gene>
<protein>
    <submittedName>
        <fullName evidence="1">GMC oxidoreductase-domain-containing protein</fullName>
    </submittedName>
</protein>
<sequence length="607" mass="66538">MGLYSELPNDFEEVDIIVAGGGTAGCIVAARLADAYPKLSILVIEGGPNNLGEPTIHCPALWISQLLPTSKFTIFYLGAESEQLAGRTPIVPAGGVLGGGSSINLLQYSRGQRSDYDDWKTPGWSAEDMLRHMKKLETYHGPDPRGVHGHDGPIHVSAGTFQSERIMLDLLNSLGKAGWPEVDDINTMDTVNRSMRALRYVSPEGVRQDTASRYLHPRLHDGWHPHLHVVVESQVERVLFDDNKKAVGVVYRPNPTFRPDSEPRMIKARRMVVLSCGSLGNPLVLERSGIGSPGIVKRSGVDLVADLPGVGENYDDHHLMLYAYKSSLNPNETLDSLASGRSDPQEMMMQKDRILGWNGIDVQVKARPSEAEVLSLGPEFQEAWDKEFKAQPNKPLMLMSATVCFPGDPSEAPEGQYFGTANFNVYPFSRGHMHITGPDLDDAPDFDPGIFTDAGDVDIKMHLWMYKKQREIIRRMDVFRGEVASFHPQFPAGSKAACIETDTALGDVPDIEYTAEDDAAILQWLRERVDTTWHSMGTCKMAPREKSGVVDPSLSVYGVLGLKVADMSIAPSNVAANTNNTAMAIGEKAADIFIRELGVAAGSKARM</sequence>
<dbReference type="EMBL" id="MU394343">
    <property type="protein sequence ID" value="KAI6084050.1"/>
    <property type="molecule type" value="Genomic_DNA"/>
</dbReference>
<name>A0ACC0CUU1_9PEZI</name>
<dbReference type="Proteomes" id="UP001497680">
    <property type="component" value="Unassembled WGS sequence"/>
</dbReference>
<proteinExistence type="predicted"/>
<keyword evidence="2" id="KW-1185">Reference proteome</keyword>
<accession>A0ACC0CUU1</accession>
<evidence type="ECO:0000313" key="1">
    <source>
        <dbReference type="EMBL" id="KAI6084050.1"/>
    </source>
</evidence>